<organism evidence="2 3">
    <name type="scientific">Fusarium solani</name>
    <name type="common">Filamentous fungus</name>
    <dbReference type="NCBI Taxonomy" id="169388"/>
    <lineage>
        <taxon>Eukaryota</taxon>
        <taxon>Fungi</taxon>
        <taxon>Dikarya</taxon>
        <taxon>Ascomycota</taxon>
        <taxon>Pezizomycotina</taxon>
        <taxon>Sordariomycetes</taxon>
        <taxon>Hypocreomycetidae</taxon>
        <taxon>Hypocreales</taxon>
        <taxon>Nectriaceae</taxon>
        <taxon>Fusarium</taxon>
        <taxon>Fusarium solani species complex</taxon>
    </lineage>
</organism>
<sequence length="155" mass="16963">MINLRILRNSLLKTLYLLNNNVAVEASTSRLIDTYSKIGIANAPDVLRLYPMQGEVKAGLKKTNLSQEQDRPVVFDRQTAEDGLCYADDLGDNQLNFMPEFSQLFQSMAQPMKDAFADMPSLPAGIHFVPSVAGSPKPELPSHADSAPLPQESSG</sequence>
<evidence type="ECO:0000313" key="3">
    <source>
        <dbReference type="Proteomes" id="UP000736672"/>
    </source>
</evidence>
<evidence type="ECO:0000256" key="1">
    <source>
        <dbReference type="SAM" id="MobiDB-lite"/>
    </source>
</evidence>
<dbReference type="EMBL" id="JAGTJS010000003">
    <property type="protein sequence ID" value="KAH7272444.1"/>
    <property type="molecule type" value="Genomic_DNA"/>
</dbReference>
<dbReference type="Proteomes" id="UP000736672">
    <property type="component" value="Unassembled WGS sequence"/>
</dbReference>
<gene>
    <name evidence="2" type="ORF">B0J15DRAFT_543057</name>
</gene>
<accession>A0A9P9L1G6</accession>
<comment type="caution">
    <text evidence="2">The sequence shown here is derived from an EMBL/GenBank/DDBJ whole genome shotgun (WGS) entry which is preliminary data.</text>
</comment>
<protein>
    <submittedName>
        <fullName evidence="2">Uncharacterized protein</fullName>
    </submittedName>
</protein>
<feature type="region of interest" description="Disordered" evidence="1">
    <location>
        <begin position="130"/>
        <end position="155"/>
    </location>
</feature>
<proteinExistence type="predicted"/>
<keyword evidence="3" id="KW-1185">Reference proteome</keyword>
<reference evidence="2" key="1">
    <citation type="journal article" date="2021" name="Nat. Commun.">
        <title>Genetic determinants of endophytism in the Arabidopsis root mycobiome.</title>
        <authorList>
            <person name="Mesny F."/>
            <person name="Miyauchi S."/>
            <person name="Thiergart T."/>
            <person name="Pickel B."/>
            <person name="Atanasova L."/>
            <person name="Karlsson M."/>
            <person name="Huettel B."/>
            <person name="Barry K.W."/>
            <person name="Haridas S."/>
            <person name="Chen C."/>
            <person name="Bauer D."/>
            <person name="Andreopoulos W."/>
            <person name="Pangilinan J."/>
            <person name="LaButti K."/>
            <person name="Riley R."/>
            <person name="Lipzen A."/>
            <person name="Clum A."/>
            <person name="Drula E."/>
            <person name="Henrissat B."/>
            <person name="Kohler A."/>
            <person name="Grigoriev I.V."/>
            <person name="Martin F.M."/>
            <person name="Hacquard S."/>
        </authorList>
    </citation>
    <scope>NUCLEOTIDE SEQUENCE</scope>
    <source>
        <strain evidence="2">FSSC 5 MPI-SDFR-AT-0091</strain>
    </source>
</reference>
<dbReference type="OrthoDB" id="5104677at2759"/>
<evidence type="ECO:0000313" key="2">
    <source>
        <dbReference type="EMBL" id="KAH7272444.1"/>
    </source>
</evidence>
<name>A0A9P9L1G6_FUSSL</name>
<dbReference type="AlphaFoldDB" id="A0A9P9L1G6"/>